<organism evidence="2 3">
    <name type="scientific">Thermanaeromonas toyohensis ToBE</name>
    <dbReference type="NCBI Taxonomy" id="698762"/>
    <lineage>
        <taxon>Bacteria</taxon>
        <taxon>Bacillati</taxon>
        <taxon>Bacillota</taxon>
        <taxon>Clostridia</taxon>
        <taxon>Neomoorellales</taxon>
        <taxon>Neomoorellaceae</taxon>
        <taxon>Thermanaeromonas</taxon>
    </lineage>
</organism>
<evidence type="ECO:0000313" key="2">
    <source>
        <dbReference type="EMBL" id="SMB97936.1"/>
    </source>
</evidence>
<accession>A0A1W1VX77</accession>
<dbReference type="InterPro" id="IPR052196">
    <property type="entry name" value="Bact_Kbp"/>
</dbReference>
<dbReference type="SUPFAM" id="SSF54106">
    <property type="entry name" value="LysM domain"/>
    <property type="match status" value="1"/>
</dbReference>
<dbReference type="PANTHER" id="PTHR34700">
    <property type="entry name" value="POTASSIUM BINDING PROTEIN KBP"/>
    <property type="match status" value="1"/>
</dbReference>
<evidence type="ECO:0000259" key="1">
    <source>
        <dbReference type="PROSITE" id="PS51782"/>
    </source>
</evidence>
<dbReference type="STRING" id="698762.SAMN00808754_2037"/>
<dbReference type="PANTHER" id="PTHR34700:SF4">
    <property type="entry name" value="PHAGE-LIKE ELEMENT PBSX PROTEIN XKDP"/>
    <property type="match status" value="1"/>
</dbReference>
<dbReference type="CDD" id="cd00118">
    <property type="entry name" value="LysM"/>
    <property type="match status" value="1"/>
</dbReference>
<keyword evidence="3" id="KW-1185">Reference proteome</keyword>
<dbReference type="SMART" id="SM00257">
    <property type="entry name" value="LysM"/>
    <property type="match status" value="1"/>
</dbReference>
<gene>
    <name evidence="2" type="ORF">SAMN00808754_2037</name>
</gene>
<evidence type="ECO:0000313" key="3">
    <source>
        <dbReference type="Proteomes" id="UP000192569"/>
    </source>
</evidence>
<dbReference type="PROSITE" id="PS51782">
    <property type="entry name" value="LYSM"/>
    <property type="match status" value="1"/>
</dbReference>
<dbReference type="InterPro" id="IPR018392">
    <property type="entry name" value="LysM"/>
</dbReference>
<proteinExistence type="predicted"/>
<dbReference type="Pfam" id="PF01476">
    <property type="entry name" value="LysM"/>
    <property type="match status" value="1"/>
</dbReference>
<name>A0A1W1VX77_9FIRM</name>
<dbReference type="Gene3D" id="3.10.350.10">
    <property type="entry name" value="LysM domain"/>
    <property type="match status" value="1"/>
</dbReference>
<protein>
    <submittedName>
        <fullName evidence="2">LysM domain-containing protein</fullName>
    </submittedName>
</protein>
<sequence length="182" mass="20620">MNIMNLGEVDFPTGEKLKEISFSSFFPKHYDPGYCRYPDLPDPQEAMNQLTAWTMSRKPVRFLITDTIINVPVLVTAHVTTFKGGEPGDVYFDLTLRTWREVKVRTAAEVTTPAASFAMEVRPDLKPVPKVYEVRPGDSLWKIAKLELGSGARWREIYEANKETIGPDPNLIYPGMKLVMPV</sequence>
<dbReference type="AlphaFoldDB" id="A0A1W1VX77"/>
<dbReference type="EMBL" id="LT838272">
    <property type="protein sequence ID" value="SMB97936.1"/>
    <property type="molecule type" value="Genomic_DNA"/>
</dbReference>
<dbReference type="InterPro" id="IPR036779">
    <property type="entry name" value="LysM_dom_sf"/>
</dbReference>
<dbReference type="Proteomes" id="UP000192569">
    <property type="component" value="Chromosome I"/>
</dbReference>
<reference evidence="2 3" key="1">
    <citation type="submission" date="2017-04" db="EMBL/GenBank/DDBJ databases">
        <authorList>
            <person name="Afonso C.L."/>
            <person name="Miller P.J."/>
            <person name="Scott M.A."/>
            <person name="Spackman E."/>
            <person name="Goraichik I."/>
            <person name="Dimitrov K.M."/>
            <person name="Suarez D.L."/>
            <person name="Swayne D.E."/>
        </authorList>
    </citation>
    <scope>NUCLEOTIDE SEQUENCE [LARGE SCALE GENOMIC DNA]</scope>
    <source>
        <strain evidence="2 3">ToBE</strain>
    </source>
</reference>
<feature type="domain" description="LysM" evidence="1">
    <location>
        <begin position="130"/>
        <end position="180"/>
    </location>
</feature>